<dbReference type="STRING" id="74649.A0A2P6RH47"/>
<protein>
    <recommendedName>
        <fullName evidence="4">DUF3741 domain-containing protein</fullName>
    </recommendedName>
</protein>
<feature type="region of interest" description="Disordered" evidence="1">
    <location>
        <begin position="1"/>
        <end position="26"/>
    </location>
</feature>
<sequence>MRRQDSCSSDMRLDPAASASAHHGDPNAKTMGCMSGIICFLSKYHRTNFRKCKFLTFGKTQNQEKNNGRVGNGSSSPGSSSTTIQAASTNRIVAQLTELNKIGDKSPSSHISYLQAVSCNIVPRSPTLPADIRRRSAPSLVIARLMGLEEEEAPSIQVQDQYYYSRITGQKRQQLLGALEKCDRDLKALKQMIEAVGAPPKKSMEAIDNTVVVINKGIKKRSSDGAILKKSSSELQPSCVSVLDDESSTRSPFSNPHHHYSKKQISFNINYGRAQQRKIAGEEDYYLSNPPSINNKFTTESSVAAFDENKTRPDYHAIVEESTVDQVCRDIAWGEKRELGRIGLALQDLIYKNLIQELVAEMDYSKYSNPVCSLPFEACKRRLSF</sequence>
<feature type="region of interest" description="Disordered" evidence="1">
    <location>
        <begin position="63"/>
        <end position="85"/>
    </location>
</feature>
<evidence type="ECO:0000313" key="2">
    <source>
        <dbReference type="EMBL" id="PRQ45752.1"/>
    </source>
</evidence>
<reference evidence="2 3" key="1">
    <citation type="journal article" date="2018" name="Nat. Genet.">
        <title>The Rosa genome provides new insights in the design of modern roses.</title>
        <authorList>
            <person name="Bendahmane M."/>
        </authorList>
    </citation>
    <scope>NUCLEOTIDE SEQUENCE [LARGE SCALE GENOMIC DNA]</scope>
    <source>
        <strain evidence="3">cv. Old Blush</strain>
    </source>
</reference>
<keyword evidence="3" id="KW-1185">Reference proteome</keyword>
<dbReference type="PANTHER" id="PTHR37234">
    <property type="entry name" value="OS03G0319200 PROTEIN"/>
    <property type="match status" value="1"/>
</dbReference>
<dbReference type="OMA" id="FQLVCKY"/>
<feature type="compositionally biased region" description="Low complexity" evidence="1">
    <location>
        <begin position="68"/>
        <end position="81"/>
    </location>
</feature>
<dbReference type="Gramene" id="PRQ45752">
    <property type="protein sequence ID" value="PRQ45752"/>
    <property type="gene ID" value="RchiOBHm_Chr3g0495051"/>
</dbReference>
<name>A0A2P6RH47_ROSCH</name>
<evidence type="ECO:0000313" key="3">
    <source>
        <dbReference type="Proteomes" id="UP000238479"/>
    </source>
</evidence>
<gene>
    <name evidence="2" type="ORF">RchiOBHm_Chr3g0495051</name>
</gene>
<dbReference type="PANTHER" id="PTHR37234:SF1">
    <property type="entry name" value="OS03G0319200 PROTEIN"/>
    <property type="match status" value="1"/>
</dbReference>
<evidence type="ECO:0008006" key="4">
    <source>
        <dbReference type="Google" id="ProtNLM"/>
    </source>
</evidence>
<dbReference type="OrthoDB" id="780613at2759"/>
<dbReference type="AlphaFoldDB" id="A0A2P6RH47"/>
<comment type="caution">
    <text evidence="2">The sequence shown here is derived from an EMBL/GenBank/DDBJ whole genome shotgun (WGS) entry which is preliminary data.</text>
</comment>
<dbReference type="EMBL" id="PDCK01000041">
    <property type="protein sequence ID" value="PRQ45752.1"/>
    <property type="molecule type" value="Genomic_DNA"/>
</dbReference>
<organism evidence="2 3">
    <name type="scientific">Rosa chinensis</name>
    <name type="common">China rose</name>
    <dbReference type="NCBI Taxonomy" id="74649"/>
    <lineage>
        <taxon>Eukaryota</taxon>
        <taxon>Viridiplantae</taxon>
        <taxon>Streptophyta</taxon>
        <taxon>Embryophyta</taxon>
        <taxon>Tracheophyta</taxon>
        <taxon>Spermatophyta</taxon>
        <taxon>Magnoliopsida</taxon>
        <taxon>eudicotyledons</taxon>
        <taxon>Gunneridae</taxon>
        <taxon>Pentapetalae</taxon>
        <taxon>rosids</taxon>
        <taxon>fabids</taxon>
        <taxon>Rosales</taxon>
        <taxon>Rosaceae</taxon>
        <taxon>Rosoideae</taxon>
        <taxon>Rosoideae incertae sedis</taxon>
        <taxon>Rosa</taxon>
    </lineage>
</organism>
<evidence type="ECO:0000256" key="1">
    <source>
        <dbReference type="SAM" id="MobiDB-lite"/>
    </source>
</evidence>
<dbReference type="Proteomes" id="UP000238479">
    <property type="component" value="Chromosome 3"/>
</dbReference>
<proteinExistence type="predicted"/>
<accession>A0A2P6RH47</accession>